<protein>
    <submittedName>
        <fullName evidence="1">Uncharacterized protein</fullName>
    </submittedName>
</protein>
<reference evidence="1" key="1">
    <citation type="submission" date="2016-05" db="EMBL/GenBank/DDBJ databases">
        <authorList>
            <person name="Lavstsen T."/>
            <person name="Jespersen J.S."/>
        </authorList>
    </citation>
    <scope>NUCLEOTIDE SEQUENCE</scope>
    <source>
        <tissue evidence="1">Brain</tissue>
    </source>
</reference>
<proteinExistence type="predicted"/>
<sequence>EQTTCHYEDKLQMDTGLVFLQVFKYECKSLMLSGRLFQYLSLEKKPVHNLSHTPNSTKAKTKELSKDTRNKIVNLPYKSSLV</sequence>
<dbReference type="EMBL" id="HADZ01002478">
    <property type="protein sequence ID" value="SBP66419.1"/>
    <property type="molecule type" value="Transcribed_RNA"/>
</dbReference>
<reference evidence="1" key="2">
    <citation type="submission" date="2016-06" db="EMBL/GenBank/DDBJ databases">
        <title>The genome of a short-lived fish provides insights into sex chromosome evolution and the genetic control of aging.</title>
        <authorList>
            <person name="Reichwald K."/>
            <person name="Felder M."/>
            <person name="Petzold A."/>
            <person name="Koch P."/>
            <person name="Groth M."/>
            <person name="Platzer M."/>
        </authorList>
    </citation>
    <scope>NUCLEOTIDE SEQUENCE</scope>
    <source>
        <tissue evidence="1">Brain</tissue>
    </source>
</reference>
<organism evidence="1">
    <name type="scientific">Nothobranchius kadleci</name>
    <name type="common">African annual killifish</name>
    <dbReference type="NCBI Taxonomy" id="1051664"/>
    <lineage>
        <taxon>Eukaryota</taxon>
        <taxon>Metazoa</taxon>
        <taxon>Chordata</taxon>
        <taxon>Craniata</taxon>
        <taxon>Vertebrata</taxon>
        <taxon>Euteleostomi</taxon>
        <taxon>Actinopterygii</taxon>
        <taxon>Neopterygii</taxon>
        <taxon>Teleostei</taxon>
        <taxon>Neoteleostei</taxon>
        <taxon>Acanthomorphata</taxon>
        <taxon>Ovalentaria</taxon>
        <taxon>Atherinomorphae</taxon>
        <taxon>Cyprinodontiformes</taxon>
        <taxon>Nothobranchiidae</taxon>
        <taxon>Nothobranchius</taxon>
    </lineage>
</organism>
<feature type="non-terminal residue" evidence="1">
    <location>
        <position position="82"/>
    </location>
</feature>
<dbReference type="AlphaFoldDB" id="A0A1A8BGT5"/>
<feature type="non-terminal residue" evidence="1">
    <location>
        <position position="1"/>
    </location>
</feature>
<evidence type="ECO:0000313" key="1">
    <source>
        <dbReference type="EMBL" id="SBP66419.1"/>
    </source>
</evidence>
<accession>A0A1A8BGT5</accession>
<gene>
    <name evidence="1" type="primary">Nfu_g_1_008687</name>
</gene>
<name>A0A1A8BGT5_NOTKA</name>